<sequence length="747" mass="79271">MTGTETVAHRICPLCEACCGLEVTSVDGVVSRIRGHDADVFSHGFICPKGVALKDLHEDPDRLRAPLIKRDGCFVEATYEEAFAEIERRLTPLLETHGRDAAATYIGNPAAHKMGLLLYTPVLARALGTRNIYSASTLDQMPKQLSSGLMFGHWLSIPVPDIERTKLMVILGGNPMASNGSLWTVPDFRGKAQDLKARGGRLVVIDPRRTETAALADEHHFIRPGSDIFFLAALVHTLFDEGLVRLGRLAEHVSGVEELRAAIAPFTPERAAAHTAIPADTIRALARDLAGSAPAVLYGRIGTCTQEFGTLASWLVDAVNVLTGNLDALGGAMFPKAAAFAANTVGTGGKGRGVPLGRRRSRVSNAPEVFGELPVGCLAEEIETTGEGQVRALFTVAGNPVLSSPNGDRLARALDQLDLMVSVDIYLNETTRHADVILPGVSPFQDSHYDVAFPQLSYRNHARYSPALLPRGQGVLAEWQVLLKLAAIAEGKGADADLAALDDAMVAAEVGRWAGDHTAAVLAAVSRWTGPERLLDLALRGGPYGDGFGRKPGGLTLAKVADSVGGIDLGALQPRIPEVLRTPSGRIELAPDILVADLARALAALEQPAPDLVIIGRRDLRSNNSWMHNLPILAKGPFRCTVLVHPDDARRHGVVHGGHARLSRAGRAIEVQVAVSADMMPGVVSLPHGWGHDVDGAKLGLASQRPGANLNALLDENLRDPLSGNAVLSGVPVTLEPAPLPAVRAAE</sequence>
<dbReference type="PROSITE" id="PS51669">
    <property type="entry name" value="4FE4S_MOW_BIS_MGD"/>
    <property type="match status" value="1"/>
</dbReference>
<dbReference type="GO" id="GO:0045333">
    <property type="term" value="P:cellular respiration"/>
    <property type="evidence" value="ECO:0007669"/>
    <property type="project" value="UniProtKB-ARBA"/>
</dbReference>
<dbReference type="Gene3D" id="2.20.25.90">
    <property type="entry name" value="ADC-like domains"/>
    <property type="match status" value="1"/>
</dbReference>
<gene>
    <name evidence="7" type="ORF">FBZ89_113173</name>
</gene>
<dbReference type="GO" id="GO:0043546">
    <property type="term" value="F:molybdopterin cofactor binding"/>
    <property type="evidence" value="ECO:0007669"/>
    <property type="project" value="InterPro"/>
</dbReference>
<dbReference type="GO" id="GO:0051539">
    <property type="term" value="F:4 iron, 4 sulfur cluster binding"/>
    <property type="evidence" value="ECO:0007669"/>
    <property type="project" value="UniProtKB-KW"/>
</dbReference>
<evidence type="ECO:0000313" key="7">
    <source>
        <dbReference type="EMBL" id="TWB16763.1"/>
    </source>
</evidence>
<dbReference type="Proteomes" id="UP000319859">
    <property type="component" value="Unassembled WGS sequence"/>
</dbReference>
<dbReference type="InterPro" id="IPR006657">
    <property type="entry name" value="MoPterin_dinucl-bd_dom"/>
</dbReference>
<dbReference type="AlphaFoldDB" id="A0A560F569"/>
<dbReference type="SMART" id="SM00926">
    <property type="entry name" value="Molybdop_Fe4S4"/>
    <property type="match status" value="1"/>
</dbReference>
<keyword evidence="1" id="KW-0004">4Fe-4S</keyword>
<accession>A0A560F569</accession>
<keyword evidence="3" id="KW-0560">Oxidoreductase</keyword>
<protein>
    <submittedName>
        <fullName evidence="7">Anaerobic selenocysteine-containing dehydrogenase</fullName>
    </submittedName>
</protein>
<dbReference type="GO" id="GO:0016020">
    <property type="term" value="C:membrane"/>
    <property type="evidence" value="ECO:0007669"/>
    <property type="project" value="TreeGrafter"/>
</dbReference>
<evidence type="ECO:0000256" key="1">
    <source>
        <dbReference type="ARBA" id="ARBA00022485"/>
    </source>
</evidence>
<dbReference type="PANTHER" id="PTHR43105">
    <property type="entry name" value="RESPIRATORY NITRATE REDUCTASE"/>
    <property type="match status" value="1"/>
</dbReference>
<evidence type="ECO:0000313" key="8">
    <source>
        <dbReference type="Proteomes" id="UP000319859"/>
    </source>
</evidence>
<dbReference type="Gene3D" id="3.40.50.740">
    <property type="match status" value="1"/>
</dbReference>
<organism evidence="7 8">
    <name type="scientific">Nitrospirillum amazonense</name>
    <dbReference type="NCBI Taxonomy" id="28077"/>
    <lineage>
        <taxon>Bacteria</taxon>
        <taxon>Pseudomonadati</taxon>
        <taxon>Pseudomonadota</taxon>
        <taxon>Alphaproteobacteria</taxon>
        <taxon>Rhodospirillales</taxon>
        <taxon>Azospirillaceae</taxon>
        <taxon>Nitrospirillum</taxon>
    </lineage>
</organism>
<dbReference type="Gene3D" id="2.40.40.20">
    <property type="match status" value="1"/>
</dbReference>
<keyword evidence="2" id="KW-0479">Metal-binding</keyword>
<dbReference type="GO" id="GO:1990204">
    <property type="term" value="C:oxidoreductase complex"/>
    <property type="evidence" value="ECO:0007669"/>
    <property type="project" value="UniProtKB-ARBA"/>
</dbReference>
<dbReference type="SUPFAM" id="SSF53706">
    <property type="entry name" value="Formate dehydrogenase/DMSO reductase, domains 1-3"/>
    <property type="match status" value="1"/>
</dbReference>
<proteinExistence type="predicted"/>
<dbReference type="RefSeq" id="WP_186457453.1">
    <property type="nucleotide sequence ID" value="NZ_VITN01000013.1"/>
</dbReference>
<dbReference type="EMBL" id="VITN01000013">
    <property type="protein sequence ID" value="TWB16763.1"/>
    <property type="molecule type" value="Genomic_DNA"/>
</dbReference>
<dbReference type="Pfam" id="PF01568">
    <property type="entry name" value="Molydop_binding"/>
    <property type="match status" value="1"/>
</dbReference>
<evidence type="ECO:0000256" key="4">
    <source>
        <dbReference type="ARBA" id="ARBA00023004"/>
    </source>
</evidence>
<dbReference type="Pfam" id="PF04879">
    <property type="entry name" value="Molybdop_Fe4S4"/>
    <property type="match status" value="1"/>
</dbReference>
<dbReference type="Pfam" id="PF00384">
    <property type="entry name" value="Molybdopterin"/>
    <property type="match status" value="1"/>
</dbReference>
<dbReference type="GO" id="GO:0046872">
    <property type="term" value="F:metal ion binding"/>
    <property type="evidence" value="ECO:0007669"/>
    <property type="project" value="UniProtKB-KW"/>
</dbReference>
<evidence type="ECO:0000256" key="3">
    <source>
        <dbReference type="ARBA" id="ARBA00023002"/>
    </source>
</evidence>
<dbReference type="InterPro" id="IPR050123">
    <property type="entry name" value="Prok_molybdopt-oxidoreductase"/>
</dbReference>
<reference evidence="7 8" key="1">
    <citation type="submission" date="2019-06" db="EMBL/GenBank/DDBJ databases">
        <title>Genomic Encyclopedia of Type Strains, Phase IV (KMG-V): Genome sequencing to study the core and pangenomes of soil and plant-associated prokaryotes.</title>
        <authorList>
            <person name="Whitman W."/>
        </authorList>
    </citation>
    <scope>NUCLEOTIDE SEQUENCE [LARGE SCALE GENOMIC DNA]</scope>
    <source>
        <strain evidence="7 8">BR 11880</strain>
    </source>
</reference>
<evidence type="ECO:0000259" key="6">
    <source>
        <dbReference type="PROSITE" id="PS51669"/>
    </source>
</evidence>
<evidence type="ECO:0000256" key="2">
    <source>
        <dbReference type="ARBA" id="ARBA00022723"/>
    </source>
</evidence>
<dbReference type="GO" id="GO:0016491">
    <property type="term" value="F:oxidoreductase activity"/>
    <property type="evidence" value="ECO:0007669"/>
    <property type="project" value="UniProtKB-KW"/>
</dbReference>
<name>A0A560F569_9PROT</name>
<dbReference type="PANTHER" id="PTHR43105:SF9">
    <property type="entry name" value="NADPH-FE(3+) OXIDOREDUCTASE SUBUNIT ALPHA"/>
    <property type="match status" value="1"/>
</dbReference>
<feature type="domain" description="4Fe-4S Mo/W bis-MGD-type" evidence="6">
    <location>
        <begin position="5"/>
        <end position="61"/>
    </location>
</feature>
<dbReference type="Gene3D" id="3.40.228.10">
    <property type="entry name" value="Dimethylsulfoxide Reductase, domain 2"/>
    <property type="match status" value="1"/>
</dbReference>
<keyword evidence="4" id="KW-0408">Iron</keyword>
<comment type="caution">
    <text evidence="7">The sequence shown here is derived from an EMBL/GenBank/DDBJ whole genome shotgun (WGS) entry which is preliminary data.</text>
</comment>
<evidence type="ECO:0000256" key="5">
    <source>
        <dbReference type="ARBA" id="ARBA00023014"/>
    </source>
</evidence>
<dbReference type="InterPro" id="IPR006963">
    <property type="entry name" value="Mopterin_OxRdtase_4Fe-4S_dom"/>
</dbReference>
<dbReference type="InterPro" id="IPR006656">
    <property type="entry name" value="Mopterin_OxRdtase"/>
</dbReference>
<keyword evidence="5" id="KW-0411">Iron-sulfur</keyword>